<comment type="caution">
    <text evidence="2">The sequence shown here is derived from an EMBL/GenBank/DDBJ whole genome shotgun (WGS) entry which is preliminary data.</text>
</comment>
<dbReference type="OrthoDB" id="978263at2759"/>
<organism evidence="2 3">
    <name type="scientific">Corchorus olitorius</name>
    <dbReference type="NCBI Taxonomy" id="93759"/>
    <lineage>
        <taxon>Eukaryota</taxon>
        <taxon>Viridiplantae</taxon>
        <taxon>Streptophyta</taxon>
        <taxon>Embryophyta</taxon>
        <taxon>Tracheophyta</taxon>
        <taxon>Spermatophyta</taxon>
        <taxon>Magnoliopsida</taxon>
        <taxon>eudicotyledons</taxon>
        <taxon>Gunneridae</taxon>
        <taxon>Pentapetalae</taxon>
        <taxon>rosids</taxon>
        <taxon>malvids</taxon>
        <taxon>Malvales</taxon>
        <taxon>Malvaceae</taxon>
        <taxon>Grewioideae</taxon>
        <taxon>Apeibeae</taxon>
        <taxon>Corchorus</taxon>
    </lineage>
</organism>
<evidence type="ECO:0000259" key="1">
    <source>
        <dbReference type="PROSITE" id="PS51792"/>
    </source>
</evidence>
<keyword evidence="3" id="KW-1185">Reference proteome</keyword>
<dbReference type="EMBL" id="AWUE01018331">
    <property type="protein sequence ID" value="OMO81220.1"/>
    <property type="molecule type" value="Genomic_DNA"/>
</dbReference>
<accession>A0A1R3IF76</accession>
<dbReference type="Proteomes" id="UP000187203">
    <property type="component" value="Unassembled WGS sequence"/>
</dbReference>
<dbReference type="InterPro" id="IPR034751">
    <property type="entry name" value="Yippee"/>
</dbReference>
<sequence length="219" mass="25223">MRVDSADKVWLDSHRRPVVNAFCGQCNKLHGHRFIPAQSISITTQEGWYQLYLNDMLFWNGNQEVLADTIEAVPEKMIRFTIVNINQNRVVRIGQNPMTRFYMCRSCGNHLVSYENKLFMDTSLGAIICKDAVNMRVDSADKVWLDRNRRPVVNASCSQCNQLHGHQFLRAKSISLTNQEGWYRLFLKQMLLWDGSQVVFADTLQPVPQLVSFTVGPLK</sequence>
<dbReference type="AlphaFoldDB" id="A0A1R3IF76"/>
<reference evidence="3" key="1">
    <citation type="submission" date="2013-09" db="EMBL/GenBank/DDBJ databases">
        <title>Corchorus olitorius genome sequencing.</title>
        <authorList>
            <person name="Alam M."/>
            <person name="Haque M.S."/>
            <person name="Islam M.S."/>
            <person name="Emdad E.M."/>
            <person name="Islam M.M."/>
            <person name="Ahmed B."/>
            <person name="Halim A."/>
            <person name="Hossen Q.M.M."/>
            <person name="Hossain M.Z."/>
            <person name="Ahmed R."/>
            <person name="Khan M.M."/>
            <person name="Islam R."/>
            <person name="Rashid M.M."/>
            <person name="Khan S.A."/>
            <person name="Rahman M.S."/>
            <person name="Alam M."/>
            <person name="Yahiya A.S."/>
            <person name="Khan M.S."/>
            <person name="Azam M.S."/>
            <person name="Haque T."/>
            <person name="Lashkar M.Z.H."/>
            <person name="Akhand A.I."/>
            <person name="Morshed G."/>
            <person name="Roy S."/>
            <person name="Uddin K.S."/>
            <person name="Rabeya T."/>
            <person name="Hossain A.S."/>
            <person name="Chowdhury A."/>
            <person name="Snigdha A.R."/>
            <person name="Mortoza M.S."/>
            <person name="Matin S.A."/>
            <person name="Hoque S.M.E."/>
            <person name="Islam M.K."/>
            <person name="Roy D.K."/>
            <person name="Haider R."/>
            <person name="Moosa M.M."/>
            <person name="Elias S.M."/>
            <person name="Hasan A.M."/>
            <person name="Jahan S."/>
            <person name="Shafiuddin M."/>
            <person name="Mahmood N."/>
            <person name="Shommy N.S."/>
        </authorList>
    </citation>
    <scope>NUCLEOTIDE SEQUENCE [LARGE SCALE GENOMIC DNA]</scope>
    <source>
        <strain evidence="3">cv. O-4</strain>
    </source>
</reference>
<evidence type="ECO:0000313" key="2">
    <source>
        <dbReference type="EMBL" id="OMO81220.1"/>
    </source>
</evidence>
<feature type="domain" description="Yippee" evidence="1">
    <location>
        <begin position="100"/>
        <end position="194"/>
    </location>
</feature>
<name>A0A1R3IF76_9ROSI</name>
<dbReference type="PROSITE" id="PS51792">
    <property type="entry name" value="YIPPEE"/>
    <property type="match status" value="1"/>
</dbReference>
<proteinExistence type="predicted"/>
<protein>
    <submittedName>
        <fullName evidence="2">Yippee-like protein</fullName>
    </submittedName>
</protein>
<gene>
    <name evidence="2" type="ORF">COLO4_23702</name>
</gene>
<evidence type="ECO:0000313" key="3">
    <source>
        <dbReference type="Proteomes" id="UP000187203"/>
    </source>
</evidence>